<comment type="caution">
    <text evidence="1">The sequence shown here is derived from an EMBL/GenBank/DDBJ whole genome shotgun (WGS) entry which is preliminary data.</text>
</comment>
<dbReference type="EMBL" id="QTSX02001484">
    <property type="protein sequence ID" value="KAJ9081304.1"/>
    <property type="molecule type" value="Genomic_DNA"/>
</dbReference>
<keyword evidence="2" id="KW-1185">Reference proteome</keyword>
<protein>
    <submittedName>
        <fullName evidence="1">Uncharacterized protein</fullName>
    </submittedName>
</protein>
<name>A0ACC2U317_9FUNG</name>
<proteinExistence type="predicted"/>
<accession>A0ACC2U317</accession>
<evidence type="ECO:0000313" key="1">
    <source>
        <dbReference type="EMBL" id="KAJ9081304.1"/>
    </source>
</evidence>
<reference evidence="1" key="1">
    <citation type="submission" date="2022-04" db="EMBL/GenBank/DDBJ databases">
        <title>Genome of the entomopathogenic fungus Entomophthora muscae.</title>
        <authorList>
            <person name="Elya C."/>
            <person name="Lovett B.R."/>
            <person name="Lee E."/>
            <person name="Macias A.M."/>
            <person name="Hajek A.E."/>
            <person name="De Bivort B.L."/>
            <person name="Kasson M.T."/>
            <person name="De Fine Licht H.H."/>
            <person name="Stajich J.E."/>
        </authorList>
    </citation>
    <scope>NUCLEOTIDE SEQUENCE</scope>
    <source>
        <strain evidence="1">Berkeley</strain>
    </source>
</reference>
<gene>
    <name evidence="1" type="ORF">DSO57_1015974</name>
</gene>
<dbReference type="Proteomes" id="UP001165960">
    <property type="component" value="Unassembled WGS sequence"/>
</dbReference>
<evidence type="ECO:0000313" key="2">
    <source>
        <dbReference type="Proteomes" id="UP001165960"/>
    </source>
</evidence>
<organism evidence="1 2">
    <name type="scientific">Entomophthora muscae</name>
    <dbReference type="NCBI Taxonomy" id="34485"/>
    <lineage>
        <taxon>Eukaryota</taxon>
        <taxon>Fungi</taxon>
        <taxon>Fungi incertae sedis</taxon>
        <taxon>Zoopagomycota</taxon>
        <taxon>Entomophthoromycotina</taxon>
        <taxon>Entomophthoromycetes</taxon>
        <taxon>Entomophthorales</taxon>
        <taxon>Entomophthoraceae</taxon>
        <taxon>Entomophthora</taxon>
    </lineage>
</organism>
<sequence>MSFILPKSPLKSPLKSPVRFPESTAPEKFKLLVKTRQASQKTLSSSQVRQIQKLFERVEEAEDSPSLEKILSSSKFPLVLSRVSEREIEFFYLEVHKEPDQRCKKFLKIIDVLKPKLEEFLSGPSDRTTEDFIFQCNIYIEEATFWQIIMHRTLLDLLTDLKMLPKLKAL</sequence>